<evidence type="ECO:0000313" key="4">
    <source>
        <dbReference type="EMBL" id="OBR88518.1"/>
    </source>
</evidence>
<dbReference type="SMART" id="SM00717">
    <property type="entry name" value="SANT"/>
    <property type="match status" value="1"/>
</dbReference>
<proteinExistence type="predicted"/>
<feature type="compositionally biased region" description="Polar residues" evidence="1">
    <location>
        <begin position="526"/>
        <end position="535"/>
    </location>
</feature>
<sequence length="805" mass="88124">MADSASHPPPLPTPPSQPSHPSHLKNSTAESDRVSPTIVDTPQLSGPSTPAHIETPHTIQLQTPATQAEGSTSSSRVVSPVAKAVPIADDPKGKSKAVAFGSGDEQEDDALDMQSLKRMQARCMEMENADRSGDAWTQRDELLGMMKSILPVAIEQMPFLQERLSAQKDTIQTMQQQAKLSEQLISIERSRHEAERESWHTETRALINAREAEIAARSRPRKVLDLDVGYHQELEAANKRLEMDNRLMAPRLADTQRQIDKLVTELRLLRSHVIVNSQPISRPSDPSLPNTAQHSNSHMAQMGSRHSRSPAKSSGRTVMGDARTEHLLLAASRIRTLRQADDRIGRLTLDELKRNGVIGPNGGVGYSEGYPGAESEAEDELSEEEELKPFDHARRPSTSMGKPAHRRSSQVAGTPLLPRPKKSKKTLNPPAQPTIPQTPTKSIRKQPPPQTTPGGSNFNDLLRAAELATRPGRPTPESRSQQVAPFSAMSATRSTTRARDESASERGSPVKRIRKDEWSPERQDLRTISAQQDIPSSQGSASALDLLAQASQLEVAKSGEMSSSSSNEALNSATKMRGFKEPVTGNGRSSSPIRLNEEMPLGPAIDLTTFARPKAPPFPAPMAPMEDHDHQVDSNMNMALTTPKNRPRAYSGTSDLATPVTAREYPSSTIYPTPGRERDFEDDAFASPAGGGNGIPGLGKYVHLTSTIPTRRIRSPYLKWTIEEDELLARAVAMHGEKWDLVSKGVPTRSYHQVRQRWLRKTGAFDKKPSEGQGGLDDEDDSPTPDEAKTPTASGGKKKRRMSQV</sequence>
<feature type="compositionally biased region" description="Polar residues" evidence="1">
    <location>
        <begin position="38"/>
        <end position="48"/>
    </location>
</feature>
<evidence type="ECO:0000313" key="5">
    <source>
        <dbReference type="EMBL" id="WWC57800.1"/>
    </source>
</evidence>
<dbReference type="SUPFAM" id="SSF46689">
    <property type="entry name" value="Homeodomain-like"/>
    <property type="match status" value="1"/>
</dbReference>
<feature type="compositionally biased region" description="Polar residues" evidence="1">
    <location>
        <begin position="477"/>
        <end position="495"/>
    </location>
</feature>
<dbReference type="AlphaFoldDB" id="A0A1A6AER7"/>
<evidence type="ECO:0000313" key="6">
    <source>
        <dbReference type="Proteomes" id="UP000078595"/>
    </source>
</evidence>
<dbReference type="Gene3D" id="1.10.10.60">
    <property type="entry name" value="Homeodomain-like"/>
    <property type="match status" value="1"/>
</dbReference>
<dbReference type="Pfam" id="PF00249">
    <property type="entry name" value="Myb_DNA-binding"/>
    <property type="match status" value="1"/>
</dbReference>
<dbReference type="InterPro" id="IPR009057">
    <property type="entry name" value="Homeodomain-like_sf"/>
</dbReference>
<accession>A0A1A6AER7</accession>
<dbReference type="EMBL" id="CP144530">
    <property type="protein sequence ID" value="WWC57800.1"/>
    <property type="molecule type" value="Genomic_DNA"/>
</dbReference>
<dbReference type="OrthoDB" id="2143914at2759"/>
<feature type="compositionally biased region" description="Pro residues" evidence="1">
    <location>
        <begin position="7"/>
        <end position="18"/>
    </location>
</feature>
<dbReference type="VEuPathDB" id="FungiDB:I303_00335"/>
<gene>
    <name evidence="4" type="ORF">I303_00335</name>
    <name evidence="5" type="ORF">I303_100335</name>
</gene>
<feature type="region of interest" description="Disordered" evidence="1">
    <location>
        <begin position="761"/>
        <end position="805"/>
    </location>
</feature>
<dbReference type="GeneID" id="28964034"/>
<organism evidence="4">
    <name type="scientific">Kwoniella dejecticola CBS 10117</name>
    <dbReference type="NCBI Taxonomy" id="1296121"/>
    <lineage>
        <taxon>Eukaryota</taxon>
        <taxon>Fungi</taxon>
        <taxon>Dikarya</taxon>
        <taxon>Basidiomycota</taxon>
        <taxon>Agaricomycotina</taxon>
        <taxon>Tremellomycetes</taxon>
        <taxon>Tremellales</taxon>
        <taxon>Cryptococcaceae</taxon>
        <taxon>Kwoniella</taxon>
    </lineage>
</organism>
<feature type="domain" description="Myb-like" evidence="2">
    <location>
        <begin position="719"/>
        <end position="762"/>
    </location>
</feature>
<feature type="region of interest" description="Disordered" evidence="1">
    <location>
        <begin position="277"/>
        <end position="322"/>
    </location>
</feature>
<feature type="region of interest" description="Disordered" evidence="1">
    <location>
        <begin position="1"/>
        <end position="56"/>
    </location>
</feature>
<feature type="compositionally biased region" description="Basic and acidic residues" evidence="1">
    <location>
        <begin position="514"/>
        <end position="525"/>
    </location>
</feature>
<reference evidence="5" key="2">
    <citation type="submission" date="2013-07" db="EMBL/GenBank/DDBJ databases">
        <authorList>
            <consortium name="The Broad Institute Genome Sequencing Platform"/>
            <person name="Cuomo C."/>
            <person name="Litvintseva A."/>
            <person name="Chen Y."/>
            <person name="Heitman J."/>
            <person name="Sun S."/>
            <person name="Springer D."/>
            <person name="Dromer F."/>
            <person name="Young S.K."/>
            <person name="Zeng Q."/>
            <person name="Gargeya S."/>
            <person name="Fitzgerald M."/>
            <person name="Abouelleil A."/>
            <person name="Alvarado L."/>
            <person name="Berlin A.M."/>
            <person name="Chapman S.B."/>
            <person name="Dewar J."/>
            <person name="Goldberg J."/>
            <person name="Griggs A."/>
            <person name="Gujja S."/>
            <person name="Hansen M."/>
            <person name="Howarth C."/>
            <person name="Imamovic A."/>
            <person name="Larimer J."/>
            <person name="McCowan C."/>
            <person name="Murphy C."/>
            <person name="Pearson M."/>
            <person name="Priest M."/>
            <person name="Roberts A."/>
            <person name="Saif S."/>
            <person name="Shea T."/>
            <person name="Sykes S."/>
            <person name="Wortman J."/>
            <person name="Nusbaum C."/>
            <person name="Birren B."/>
        </authorList>
    </citation>
    <scope>NUCLEOTIDE SEQUENCE</scope>
    <source>
        <strain evidence="5">CBS 10117</strain>
    </source>
</reference>
<name>A0A1A6AER7_9TREE</name>
<dbReference type="InterPro" id="IPR001005">
    <property type="entry name" value="SANT/Myb"/>
</dbReference>
<feature type="region of interest" description="Disordered" evidence="1">
    <location>
        <begin position="354"/>
        <end position="539"/>
    </location>
</feature>
<reference evidence="4" key="1">
    <citation type="submission" date="2013-07" db="EMBL/GenBank/DDBJ databases">
        <title>The Genome Sequence of Cryptococcus dejecticola CBS10117.</title>
        <authorList>
            <consortium name="The Broad Institute Genome Sequencing Platform"/>
            <person name="Cuomo C."/>
            <person name="Litvintseva A."/>
            <person name="Chen Y."/>
            <person name="Heitman J."/>
            <person name="Sun S."/>
            <person name="Springer D."/>
            <person name="Dromer F."/>
            <person name="Young S.K."/>
            <person name="Zeng Q."/>
            <person name="Gargeya S."/>
            <person name="Fitzgerald M."/>
            <person name="Abouelleil A."/>
            <person name="Alvarado L."/>
            <person name="Berlin A.M."/>
            <person name="Chapman S.B."/>
            <person name="Dewar J."/>
            <person name="Goldberg J."/>
            <person name="Griggs A."/>
            <person name="Gujja S."/>
            <person name="Hansen M."/>
            <person name="Howarth C."/>
            <person name="Imamovic A."/>
            <person name="Larimer J."/>
            <person name="McCowan C."/>
            <person name="Murphy C."/>
            <person name="Pearson M."/>
            <person name="Priest M."/>
            <person name="Roberts A."/>
            <person name="Saif S."/>
            <person name="Shea T."/>
            <person name="Sykes S."/>
            <person name="Wortman J."/>
            <person name="Nusbaum C."/>
            <person name="Birren B."/>
        </authorList>
    </citation>
    <scope>NUCLEOTIDE SEQUENCE [LARGE SCALE GENOMIC DNA]</scope>
    <source>
        <strain evidence="4">CBS 10117</strain>
    </source>
</reference>
<dbReference type="KEGG" id="kdj:28964034"/>
<keyword evidence="6" id="KW-1185">Reference proteome</keyword>
<protein>
    <submittedName>
        <fullName evidence="4">Uncharacterized protein</fullName>
    </submittedName>
</protein>
<feature type="compositionally biased region" description="Polar residues" evidence="1">
    <location>
        <begin position="287"/>
        <end position="299"/>
    </location>
</feature>
<feature type="compositionally biased region" description="Acidic residues" evidence="1">
    <location>
        <begin position="375"/>
        <end position="386"/>
    </location>
</feature>
<dbReference type="PROSITE" id="PS51294">
    <property type="entry name" value="HTH_MYB"/>
    <property type="match status" value="1"/>
</dbReference>
<evidence type="ECO:0000259" key="3">
    <source>
        <dbReference type="PROSITE" id="PS51294"/>
    </source>
</evidence>
<dbReference type="RefSeq" id="XP_018266360.1">
    <property type="nucleotide sequence ID" value="XM_018403706.1"/>
</dbReference>
<dbReference type="EMBL" id="KI894027">
    <property type="protein sequence ID" value="OBR88518.1"/>
    <property type="molecule type" value="Genomic_DNA"/>
</dbReference>
<dbReference type="InterPro" id="IPR017930">
    <property type="entry name" value="Myb_dom"/>
</dbReference>
<dbReference type="PROSITE" id="PS50090">
    <property type="entry name" value="MYB_LIKE"/>
    <property type="match status" value="1"/>
</dbReference>
<evidence type="ECO:0000256" key="1">
    <source>
        <dbReference type="SAM" id="MobiDB-lite"/>
    </source>
</evidence>
<feature type="region of interest" description="Disordered" evidence="1">
    <location>
        <begin position="557"/>
        <end position="596"/>
    </location>
</feature>
<feature type="compositionally biased region" description="Basic residues" evidence="1">
    <location>
        <begin position="796"/>
        <end position="805"/>
    </location>
</feature>
<dbReference type="CDD" id="cd00167">
    <property type="entry name" value="SANT"/>
    <property type="match status" value="1"/>
</dbReference>
<reference evidence="5" key="3">
    <citation type="submission" date="2024-02" db="EMBL/GenBank/DDBJ databases">
        <title>Comparative genomics of Cryptococcus and Kwoniella reveals pathogenesis evolution and contrasting modes of karyotype evolution via chromosome fusion or intercentromeric recombination.</title>
        <authorList>
            <person name="Coelho M.A."/>
            <person name="David-Palma M."/>
            <person name="Shea T."/>
            <person name="Bowers K."/>
            <person name="McGinley-Smith S."/>
            <person name="Mohammad A.W."/>
            <person name="Gnirke A."/>
            <person name="Yurkov A.M."/>
            <person name="Nowrousian M."/>
            <person name="Sun S."/>
            <person name="Cuomo C.A."/>
            <person name="Heitman J."/>
        </authorList>
    </citation>
    <scope>NUCLEOTIDE SEQUENCE</scope>
    <source>
        <strain evidence="5">CBS 10117</strain>
    </source>
</reference>
<evidence type="ECO:0000259" key="2">
    <source>
        <dbReference type="PROSITE" id="PS50090"/>
    </source>
</evidence>
<feature type="domain" description="HTH myb-type" evidence="3">
    <location>
        <begin position="719"/>
        <end position="764"/>
    </location>
</feature>
<dbReference type="Proteomes" id="UP000078595">
    <property type="component" value="Chromosome 1"/>
</dbReference>
<feature type="region of interest" description="Disordered" evidence="1">
    <location>
        <begin position="665"/>
        <end position="695"/>
    </location>
</feature>